<feature type="compositionally biased region" description="Basic and acidic residues" evidence="1">
    <location>
        <begin position="513"/>
        <end position="555"/>
    </location>
</feature>
<evidence type="ECO:0000313" key="2">
    <source>
        <dbReference type="EMBL" id="KAK4038620.1"/>
    </source>
</evidence>
<feature type="region of interest" description="Disordered" evidence="1">
    <location>
        <begin position="1"/>
        <end position="26"/>
    </location>
</feature>
<feature type="region of interest" description="Disordered" evidence="1">
    <location>
        <begin position="466"/>
        <end position="622"/>
    </location>
</feature>
<accession>A0AAN6PHG7</accession>
<feature type="compositionally biased region" description="Pro residues" evidence="1">
    <location>
        <begin position="611"/>
        <end position="620"/>
    </location>
</feature>
<proteinExistence type="predicted"/>
<dbReference type="AlphaFoldDB" id="A0AAN6PHG7"/>
<gene>
    <name evidence="2" type="ORF">C8A01DRAFT_37459</name>
</gene>
<evidence type="ECO:0000313" key="3">
    <source>
        <dbReference type="Proteomes" id="UP001303115"/>
    </source>
</evidence>
<dbReference type="Proteomes" id="UP001303115">
    <property type="component" value="Unassembled WGS sequence"/>
</dbReference>
<dbReference type="InterPro" id="IPR036397">
    <property type="entry name" value="RNaseH_sf"/>
</dbReference>
<dbReference type="EMBL" id="MU854424">
    <property type="protein sequence ID" value="KAK4038620.1"/>
    <property type="molecule type" value="Genomic_DNA"/>
</dbReference>
<comment type="caution">
    <text evidence="2">The sequence shown here is derived from an EMBL/GenBank/DDBJ whole genome shotgun (WGS) entry which is preliminary data.</text>
</comment>
<sequence>MSCKKSKASEEDQDAGATAASQKDDTESIRTYLSTMATLQRLNIAEDDVDKVMHTGATLPLFTETAARACVLNIPTKMLFAPISAAELQDLKTTDKDPKELPEATARLPTFRVEKDPHDGSFRRFWQAATRAHIDRTCSRMWRPSKRVRQQLGDAGATEAARVELYTRCFPDRAAAGADTDREGDSNNTSSSNTCPEPRKWEVLLPSLVTFVLRDGAAADAADAAAPTAEIKYRQPGERNRQSPKAFIQALTASFACERVRAPDVGARWQAQTSHMRRRFVGRFVDETRPAGDKDKDEDSALASRSTMLVFAAGACVTDGGGGHTRGGVGLVTKDTIHFHEAAVLEKLIAAEMRLYGRPATPSAADARKLRLCVAALEKPNRGHSRNLYVAGAGPGSAAVCPLLGGTYSFALERRGPGIDPGWFGFVESRYQPAWKTLGDRRLDEGYYEMWLKTRDMVQVAMQQMAGLGGDGGEDGEEGEAKEEADDAKDVDDAEVREQAGNKIIDDDEVSEEEKRREATKGEPDTTEPKNMKENKTADASSKNKDDSADEEQKTTDQNPSNTRALPVPLETLRTIVELTTDTTPAPATPSITPTNTTTPAAASQSTPNNPSEPPTPHPATPNRAAARALLAAVHLHPLDLGHCTRLIIATDSDHAIEMATNRLQNMLERGLPLVTAKGKPVEDADLWWAFAGAVNDLAYQGVEVAVVRCRENEGVVLPFGGVGSSSGSDFDLGLKKKGGEWVFGVAQAARVAREAAERAVKEDVKAEMDEVIRGRGNGKGRKQREGEFARVMGMFV</sequence>
<dbReference type="Gene3D" id="3.30.420.10">
    <property type="entry name" value="Ribonuclease H-like superfamily/Ribonuclease H"/>
    <property type="match status" value="1"/>
</dbReference>
<dbReference type="GO" id="GO:0003676">
    <property type="term" value="F:nucleic acid binding"/>
    <property type="evidence" value="ECO:0007669"/>
    <property type="project" value="InterPro"/>
</dbReference>
<feature type="compositionally biased region" description="Acidic residues" evidence="1">
    <location>
        <begin position="472"/>
        <end position="493"/>
    </location>
</feature>
<protein>
    <submittedName>
        <fullName evidence="2">Uncharacterized protein</fullName>
    </submittedName>
</protein>
<feature type="compositionally biased region" description="Polar residues" evidence="1">
    <location>
        <begin position="186"/>
        <end position="195"/>
    </location>
</feature>
<feature type="compositionally biased region" description="Low complexity" evidence="1">
    <location>
        <begin position="580"/>
        <end position="610"/>
    </location>
</feature>
<organism evidence="2 3">
    <name type="scientific">Parachaetomium inaequale</name>
    <dbReference type="NCBI Taxonomy" id="2588326"/>
    <lineage>
        <taxon>Eukaryota</taxon>
        <taxon>Fungi</taxon>
        <taxon>Dikarya</taxon>
        <taxon>Ascomycota</taxon>
        <taxon>Pezizomycotina</taxon>
        <taxon>Sordariomycetes</taxon>
        <taxon>Sordariomycetidae</taxon>
        <taxon>Sordariales</taxon>
        <taxon>Chaetomiaceae</taxon>
        <taxon>Parachaetomium</taxon>
    </lineage>
</organism>
<keyword evidence="3" id="KW-1185">Reference proteome</keyword>
<name>A0AAN6PHG7_9PEZI</name>
<evidence type="ECO:0000256" key="1">
    <source>
        <dbReference type="SAM" id="MobiDB-lite"/>
    </source>
</evidence>
<feature type="region of interest" description="Disordered" evidence="1">
    <location>
        <begin position="176"/>
        <end position="197"/>
    </location>
</feature>
<reference evidence="3" key="1">
    <citation type="journal article" date="2023" name="Mol. Phylogenet. Evol.">
        <title>Genome-scale phylogeny and comparative genomics of the fungal order Sordariales.</title>
        <authorList>
            <person name="Hensen N."/>
            <person name="Bonometti L."/>
            <person name="Westerberg I."/>
            <person name="Brannstrom I.O."/>
            <person name="Guillou S."/>
            <person name="Cros-Aarteil S."/>
            <person name="Calhoun S."/>
            <person name="Haridas S."/>
            <person name="Kuo A."/>
            <person name="Mondo S."/>
            <person name="Pangilinan J."/>
            <person name="Riley R."/>
            <person name="LaButti K."/>
            <person name="Andreopoulos B."/>
            <person name="Lipzen A."/>
            <person name="Chen C."/>
            <person name="Yan M."/>
            <person name="Daum C."/>
            <person name="Ng V."/>
            <person name="Clum A."/>
            <person name="Steindorff A."/>
            <person name="Ohm R.A."/>
            <person name="Martin F."/>
            <person name="Silar P."/>
            <person name="Natvig D.O."/>
            <person name="Lalanne C."/>
            <person name="Gautier V."/>
            <person name="Ament-Velasquez S.L."/>
            <person name="Kruys A."/>
            <person name="Hutchinson M.I."/>
            <person name="Powell A.J."/>
            <person name="Barry K."/>
            <person name="Miller A.N."/>
            <person name="Grigoriev I.V."/>
            <person name="Debuchy R."/>
            <person name="Gladieux P."/>
            <person name="Hiltunen Thoren M."/>
            <person name="Johannesson H."/>
        </authorList>
    </citation>
    <scope>NUCLEOTIDE SEQUENCE [LARGE SCALE GENOMIC DNA]</scope>
    <source>
        <strain evidence="3">CBS 284.82</strain>
    </source>
</reference>